<keyword evidence="12" id="KW-1015">Disulfide bond</keyword>
<keyword evidence="7" id="KW-0964">Secreted</keyword>
<evidence type="ECO:0000256" key="3">
    <source>
        <dbReference type="ARBA" id="ARBA00004760"/>
    </source>
</evidence>
<dbReference type="InterPro" id="IPR016699">
    <property type="entry name" value="Acid_ceramidase-like"/>
</dbReference>
<dbReference type="GO" id="GO:0017040">
    <property type="term" value="F:N-acylsphingosine amidohydrolase activity"/>
    <property type="evidence" value="ECO:0007669"/>
    <property type="project" value="UniProtKB-EC"/>
</dbReference>
<keyword evidence="8 17" id="KW-0732">Signal</keyword>
<dbReference type="InterPro" id="IPR029132">
    <property type="entry name" value="CBAH/NAAA_C"/>
</dbReference>
<feature type="chain" id="PRO_5013923467" description="Acid ceramidase" evidence="17">
    <location>
        <begin position="22"/>
        <end position="365"/>
    </location>
</feature>
<comment type="caution">
    <text evidence="20">The sequence shown here is derived from an EMBL/GenBank/DDBJ whole genome shotgun (WGS) entry which is preliminary data.</text>
</comment>
<dbReference type="GO" id="GO:0006631">
    <property type="term" value="P:fatty acid metabolic process"/>
    <property type="evidence" value="ECO:0007669"/>
    <property type="project" value="InterPro"/>
</dbReference>
<sequence length="365" mass="40825">MKALVKYVVLFIFGLPLATFGQDIPPYTEDCRNGTYPPPSTEQPAESFILNLDISPGARWSPLIKEKTPAIKALIADIIDLISPFLKNVTKGIDFVDELFAPLAKDFPEPYKSEIHGIAETSGIPLGQVVLYNVFYEVFTFCTSIVAEDEAGQLYHARNLDFGLFLGWDIQNKTWALTERLRPLIVNVEYQVRGQTVAKAVHFAGYLGVLTGVKPDLFTLSMNERFNLDGGYLGILEWVLGDHNGKWMGYELRDTLLSANSFDDAMKTLTTVEFLAPAYIIIGGNKTGQGAIITRDRKSTADVKMMKGSDSDWFLVQTNYDNWKAPPFFDDRRAPATKCMNKVSRKDVGLPRIFDVLSTKPVMNL</sequence>
<dbReference type="Proteomes" id="UP000230750">
    <property type="component" value="Unassembled WGS sequence"/>
</dbReference>
<dbReference type="CDD" id="cd01903">
    <property type="entry name" value="Ntn_AC_NAAA"/>
    <property type="match status" value="1"/>
</dbReference>
<keyword evidence="9" id="KW-0378">Hydrolase</keyword>
<evidence type="ECO:0000313" key="21">
    <source>
        <dbReference type="Proteomes" id="UP000230750"/>
    </source>
</evidence>
<evidence type="ECO:0000256" key="15">
    <source>
        <dbReference type="ARBA" id="ARBA00040588"/>
    </source>
</evidence>
<protein>
    <recommendedName>
        <fullName evidence="15">Acid ceramidase</fullName>
        <ecNumber evidence="6">3.5.1.23</ecNumber>
    </recommendedName>
</protein>
<name>A0A2G8KI28_STIJA</name>
<evidence type="ECO:0000256" key="2">
    <source>
        <dbReference type="ARBA" id="ARBA00004613"/>
    </source>
</evidence>
<evidence type="ECO:0000259" key="18">
    <source>
        <dbReference type="Pfam" id="PF02275"/>
    </source>
</evidence>
<evidence type="ECO:0000256" key="13">
    <source>
        <dbReference type="ARBA" id="ARBA00023180"/>
    </source>
</evidence>
<dbReference type="Pfam" id="PF02275">
    <property type="entry name" value="CBAH"/>
    <property type="match status" value="1"/>
</dbReference>
<feature type="signal peptide" evidence="17">
    <location>
        <begin position="1"/>
        <end position="21"/>
    </location>
</feature>
<comment type="similarity">
    <text evidence="5">Belongs to the acid ceramidase family.</text>
</comment>
<dbReference type="EC" id="3.5.1.23" evidence="6"/>
<dbReference type="AlphaFoldDB" id="A0A2G8KI28"/>
<evidence type="ECO:0000256" key="9">
    <source>
        <dbReference type="ARBA" id="ARBA00022801"/>
    </source>
</evidence>
<evidence type="ECO:0000256" key="14">
    <source>
        <dbReference type="ARBA" id="ARBA00023228"/>
    </source>
</evidence>
<comment type="pathway">
    <text evidence="4">Sphingolipid metabolism.</text>
</comment>
<keyword evidence="21" id="KW-1185">Reference proteome</keyword>
<evidence type="ECO:0000256" key="10">
    <source>
        <dbReference type="ARBA" id="ARBA00022919"/>
    </source>
</evidence>
<feature type="domain" description="Acid ceramidase N-terminal" evidence="19">
    <location>
        <begin position="44"/>
        <end position="102"/>
    </location>
</feature>
<keyword evidence="13" id="KW-0325">Glycoprotein</keyword>
<evidence type="ECO:0000256" key="7">
    <source>
        <dbReference type="ARBA" id="ARBA00022525"/>
    </source>
</evidence>
<evidence type="ECO:0000256" key="8">
    <source>
        <dbReference type="ARBA" id="ARBA00022729"/>
    </source>
</evidence>
<evidence type="ECO:0000256" key="11">
    <source>
        <dbReference type="ARBA" id="ARBA00023098"/>
    </source>
</evidence>
<evidence type="ECO:0000256" key="6">
    <source>
        <dbReference type="ARBA" id="ARBA00011891"/>
    </source>
</evidence>
<feature type="active site" description="Nucleophile" evidence="16">
    <location>
        <position position="142"/>
    </location>
</feature>
<dbReference type="InterPro" id="IPR029130">
    <property type="entry name" value="Acid_ceramidase_N"/>
</dbReference>
<evidence type="ECO:0000256" key="16">
    <source>
        <dbReference type="PIRSR" id="PIRSR017632-1"/>
    </source>
</evidence>
<feature type="non-terminal residue" evidence="20">
    <location>
        <position position="365"/>
    </location>
</feature>
<keyword evidence="10" id="KW-0746">Sphingolipid metabolism</keyword>
<keyword evidence="14" id="KW-0458">Lysosome</keyword>
<dbReference type="STRING" id="307972.A0A2G8KI28"/>
<evidence type="ECO:0000256" key="1">
    <source>
        <dbReference type="ARBA" id="ARBA00004371"/>
    </source>
</evidence>
<keyword evidence="11" id="KW-0443">Lipid metabolism</keyword>
<accession>A0A2G8KI28</accession>
<comment type="subcellular location">
    <subcellularLocation>
        <location evidence="1">Lysosome</location>
    </subcellularLocation>
    <subcellularLocation>
        <location evidence="2">Secreted</location>
    </subcellularLocation>
</comment>
<evidence type="ECO:0000256" key="4">
    <source>
        <dbReference type="ARBA" id="ARBA00004991"/>
    </source>
</evidence>
<evidence type="ECO:0000313" key="20">
    <source>
        <dbReference type="EMBL" id="PIK47625.1"/>
    </source>
</evidence>
<dbReference type="PANTHER" id="PTHR28583:SF1">
    <property type="entry name" value="ACID CERAMIDASE"/>
    <property type="match status" value="1"/>
</dbReference>
<feature type="domain" description="Choloylglycine hydrolase/NAAA C-terminal" evidence="18">
    <location>
        <begin position="142"/>
        <end position="326"/>
    </location>
</feature>
<evidence type="ECO:0000259" key="19">
    <source>
        <dbReference type="Pfam" id="PF15508"/>
    </source>
</evidence>
<dbReference type="OrthoDB" id="5273684at2759"/>
<organism evidence="20 21">
    <name type="scientific">Stichopus japonicus</name>
    <name type="common">Sea cucumber</name>
    <dbReference type="NCBI Taxonomy" id="307972"/>
    <lineage>
        <taxon>Eukaryota</taxon>
        <taxon>Metazoa</taxon>
        <taxon>Echinodermata</taxon>
        <taxon>Eleutherozoa</taxon>
        <taxon>Echinozoa</taxon>
        <taxon>Holothuroidea</taxon>
        <taxon>Aspidochirotacea</taxon>
        <taxon>Aspidochirotida</taxon>
        <taxon>Stichopodidae</taxon>
        <taxon>Apostichopus</taxon>
    </lineage>
</organism>
<dbReference type="GO" id="GO:0017064">
    <property type="term" value="F:fatty acid amide hydrolase activity"/>
    <property type="evidence" value="ECO:0007669"/>
    <property type="project" value="InterPro"/>
</dbReference>
<dbReference type="EMBL" id="MRZV01000568">
    <property type="protein sequence ID" value="PIK47625.1"/>
    <property type="molecule type" value="Genomic_DNA"/>
</dbReference>
<dbReference type="PIRSF" id="PIRSF017632">
    <property type="entry name" value="Acid_ceramidase-like"/>
    <property type="match status" value="1"/>
</dbReference>
<comment type="pathway">
    <text evidence="3">Lipid metabolism; sphingolipid metabolism.</text>
</comment>
<evidence type="ECO:0000256" key="5">
    <source>
        <dbReference type="ARBA" id="ARBA00005730"/>
    </source>
</evidence>
<gene>
    <name evidence="20" type="ORF">BSL78_15489</name>
</gene>
<dbReference type="GO" id="GO:0006665">
    <property type="term" value="P:sphingolipid metabolic process"/>
    <property type="evidence" value="ECO:0007669"/>
    <property type="project" value="UniProtKB-KW"/>
</dbReference>
<dbReference type="GO" id="GO:0005764">
    <property type="term" value="C:lysosome"/>
    <property type="evidence" value="ECO:0007669"/>
    <property type="project" value="UniProtKB-SubCell"/>
</dbReference>
<dbReference type="GO" id="GO:0016020">
    <property type="term" value="C:membrane"/>
    <property type="evidence" value="ECO:0007669"/>
    <property type="project" value="GOC"/>
</dbReference>
<reference evidence="20 21" key="1">
    <citation type="journal article" date="2017" name="PLoS Biol.">
        <title>The sea cucumber genome provides insights into morphological evolution and visceral regeneration.</title>
        <authorList>
            <person name="Zhang X."/>
            <person name="Sun L."/>
            <person name="Yuan J."/>
            <person name="Sun Y."/>
            <person name="Gao Y."/>
            <person name="Zhang L."/>
            <person name="Li S."/>
            <person name="Dai H."/>
            <person name="Hamel J.F."/>
            <person name="Liu C."/>
            <person name="Yu Y."/>
            <person name="Liu S."/>
            <person name="Lin W."/>
            <person name="Guo K."/>
            <person name="Jin S."/>
            <person name="Xu P."/>
            <person name="Storey K.B."/>
            <person name="Huan P."/>
            <person name="Zhang T."/>
            <person name="Zhou Y."/>
            <person name="Zhang J."/>
            <person name="Lin C."/>
            <person name="Li X."/>
            <person name="Xing L."/>
            <person name="Huo D."/>
            <person name="Sun M."/>
            <person name="Wang L."/>
            <person name="Mercier A."/>
            <person name="Li F."/>
            <person name="Yang H."/>
            <person name="Xiang J."/>
        </authorList>
    </citation>
    <scope>NUCLEOTIDE SEQUENCE [LARGE SCALE GENOMIC DNA]</scope>
    <source>
        <strain evidence="20">Shaxun</strain>
        <tissue evidence="20">Muscle</tissue>
    </source>
</reference>
<proteinExistence type="inferred from homology"/>
<dbReference type="PANTHER" id="PTHR28583">
    <property type="entry name" value="ACID AMIDASE"/>
    <property type="match status" value="1"/>
</dbReference>
<dbReference type="Pfam" id="PF15508">
    <property type="entry name" value="NAAA-beta"/>
    <property type="match status" value="1"/>
</dbReference>
<dbReference type="GO" id="GO:0005576">
    <property type="term" value="C:extracellular region"/>
    <property type="evidence" value="ECO:0007669"/>
    <property type="project" value="UniProtKB-SubCell"/>
</dbReference>
<evidence type="ECO:0000256" key="17">
    <source>
        <dbReference type="SAM" id="SignalP"/>
    </source>
</evidence>
<evidence type="ECO:0000256" key="12">
    <source>
        <dbReference type="ARBA" id="ARBA00023157"/>
    </source>
</evidence>